<reference evidence="3 4" key="1">
    <citation type="journal article" date="2019" name="Int. J. Syst. Evol. Microbiol.">
        <title>The Global Catalogue of Microorganisms (GCM) 10K type strain sequencing project: providing services to taxonomists for standard genome sequencing and annotation.</title>
        <authorList>
            <consortium name="The Broad Institute Genomics Platform"/>
            <consortium name="The Broad Institute Genome Sequencing Center for Infectious Disease"/>
            <person name="Wu L."/>
            <person name="Ma J."/>
        </authorList>
    </citation>
    <scope>NUCLEOTIDE SEQUENCE [LARGE SCALE GENOMIC DNA]</scope>
    <source>
        <strain evidence="3 4">CGMCC 1.12230</strain>
    </source>
</reference>
<proteinExistence type="predicted"/>
<dbReference type="InterPro" id="IPR006311">
    <property type="entry name" value="TAT_signal"/>
</dbReference>
<dbReference type="PROSITE" id="PS51318">
    <property type="entry name" value="TAT"/>
    <property type="match status" value="1"/>
</dbReference>
<dbReference type="EMBL" id="JBHUDI010000002">
    <property type="protein sequence ID" value="MFD1562654.1"/>
    <property type="molecule type" value="Genomic_DNA"/>
</dbReference>
<evidence type="ECO:0000313" key="3">
    <source>
        <dbReference type="EMBL" id="MFD1562654.1"/>
    </source>
</evidence>
<feature type="domain" description="Leucine-binding protein" evidence="2">
    <location>
        <begin position="44"/>
        <end position="382"/>
    </location>
</feature>
<dbReference type="PANTHER" id="PTHR30483:SF6">
    <property type="entry name" value="PERIPLASMIC BINDING PROTEIN OF ABC TRANSPORTER FOR NATURAL AMINO ACIDS"/>
    <property type="match status" value="1"/>
</dbReference>
<dbReference type="PANTHER" id="PTHR30483">
    <property type="entry name" value="LEUCINE-SPECIFIC-BINDING PROTEIN"/>
    <property type="match status" value="1"/>
</dbReference>
<keyword evidence="4" id="KW-1185">Reference proteome</keyword>
<dbReference type="InterPro" id="IPR051010">
    <property type="entry name" value="BCAA_transport"/>
</dbReference>
<gene>
    <name evidence="3" type="ORF">ACFR99_03690</name>
</gene>
<evidence type="ECO:0000313" key="4">
    <source>
        <dbReference type="Proteomes" id="UP001597076"/>
    </source>
</evidence>
<dbReference type="AlphaFoldDB" id="A0ABD6BD46"/>
<dbReference type="SUPFAM" id="SSF53822">
    <property type="entry name" value="Periplasmic binding protein-like I"/>
    <property type="match status" value="1"/>
</dbReference>
<protein>
    <submittedName>
        <fullName evidence="3">ABC transporter substrate-binding protein</fullName>
    </submittedName>
</protein>
<dbReference type="RefSeq" id="WP_390284486.1">
    <property type="nucleotide sequence ID" value="NZ_JBHUDI010000002.1"/>
</dbReference>
<accession>A0ABD6BD46</accession>
<dbReference type="Gene3D" id="3.40.50.2300">
    <property type="match status" value="2"/>
</dbReference>
<dbReference type="Pfam" id="PF13458">
    <property type="entry name" value="Peripla_BP_6"/>
    <property type="match status" value="1"/>
</dbReference>
<dbReference type="InterPro" id="IPR028082">
    <property type="entry name" value="Peripla_BP_I"/>
</dbReference>
<sequence>MRGPINGDSNSIVSGSSRRTFLSAAGAAGAVALAGCAGGSGEETVTIASLNPMSGAYSSLGPAQRDGVKLAVQQINNSDEFDYEIDVVYDDTETEAGAASQAAQEVVQQEQADFVFGAISSSVALGINEFASDAEFVYFPGAAAVPITGEECNEWVFRFETNTAQIAEAISAYTVNEIGSNVWFHIADYAYGDSVYNRTRERMQDANSDFTEVGKTESSLGSSNFGSYISQISGSDADAVILGMTGGDLVNFVNQAADQGLTEEKAIVGPTMSFKSARSGTGASAVGTYGGVRYDPSVDLGDNQQFVEAYQEEHDGVPGNFERVGYESIRLMVRGMQEAGSTDPADVRDALEGGTFTTVLGDITLRESDHQATNPTWMGELIEGDGDMADVDLLSKVEGENTLPPGSELGCELN</sequence>
<name>A0ABD6BD46_9EURY</name>
<dbReference type="InterPro" id="IPR028081">
    <property type="entry name" value="Leu-bd"/>
</dbReference>
<evidence type="ECO:0000259" key="2">
    <source>
        <dbReference type="Pfam" id="PF13458"/>
    </source>
</evidence>
<comment type="caution">
    <text evidence="3">The sequence shown here is derived from an EMBL/GenBank/DDBJ whole genome shotgun (WGS) entry which is preliminary data.</text>
</comment>
<organism evidence="3 4">
    <name type="scientific">Haloarchaeobius amylolyticus</name>
    <dbReference type="NCBI Taxonomy" id="1198296"/>
    <lineage>
        <taxon>Archaea</taxon>
        <taxon>Methanobacteriati</taxon>
        <taxon>Methanobacteriota</taxon>
        <taxon>Stenosarchaea group</taxon>
        <taxon>Halobacteria</taxon>
        <taxon>Halobacteriales</taxon>
        <taxon>Halorubellaceae</taxon>
        <taxon>Haloarchaeobius</taxon>
    </lineage>
</organism>
<dbReference type="Proteomes" id="UP001597076">
    <property type="component" value="Unassembled WGS sequence"/>
</dbReference>
<keyword evidence="1" id="KW-0732">Signal</keyword>
<evidence type="ECO:0000256" key="1">
    <source>
        <dbReference type="ARBA" id="ARBA00022729"/>
    </source>
</evidence>